<proteinExistence type="predicted"/>
<protein>
    <recommendedName>
        <fullName evidence="3">DUF1554 domain-containing protein</fullName>
    </recommendedName>
</protein>
<dbReference type="Gene3D" id="3.10.100.10">
    <property type="entry name" value="Mannose-Binding Protein A, subunit A"/>
    <property type="match status" value="1"/>
</dbReference>
<sequence>MDSSKPIGMVLDLNFSEILAGTNGGSGTMEIEYDSTQTVGESIVSDISLNLSAFYGSDPVIYNFSIISGPSSAVLQTSSISFSNTSTKILSIEREPDEDCLEEEIKVQAVRQSDSITQEIILKTTDDDYCMFVARNWSRKDPAASNPPGYNGNFKALYSEATDGLSAADLECATEKNFKFSEYPGTAASYKAMLASHSPIRSMASGWSWTPFGPSRRYVSKAEFSGTWRTVFGTGTSLPPKDFSGGSFTNSVSDIGYQIWTGMLSNWHYMDTNTCDSNTGKSWENSDPGVSGSRGQTTTNSGAIYGINGDCSTPANLICVQTVK</sequence>
<evidence type="ECO:0000313" key="2">
    <source>
        <dbReference type="Proteomes" id="UP000232196"/>
    </source>
</evidence>
<accession>A0A2M9X9B8</accession>
<evidence type="ECO:0000313" key="1">
    <source>
        <dbReference type="EMBL" id="PJZ24209.1"/>
    </source>
</evidence>
<comment type="caution">
    <text evidence="1">The sequence shown here is derived from an EMBL/GenBank/DDBJ whole genome shotgun (WGS) entry which is preliminary data.</text>
</comment>
<dbReference type="SUPFAM" id="SSF56436">
    <property type="entry name" value="C-type lectin-like"/>
    <property type="match status" value="1"/>
</dbReference>
<dbReference type="InterPro" id="IPR016186">
    <property type="entry name" value="C-type_lectin-like/link_sf"/>
</dbReference>
<dbReference type="AlphaFoldDB" id="A0A2M9X9B8"/>
<keyword evidence="2" id="KW-1185">Reference proteome</keyword>
<reference evidence="1 2" key="1">
    <citation type="submission" date="2017-07" db="EMBL/GenBank/DDBJ databases">
        <title>Leptospira spp. isolated from tropical soils.</title>
        <authorList>
            <person name="Thibeaux R."/>
            <person name="Iraola G."/>
            <person name="Ferres I."/>
            <person name="Bierque E."/>
            <person name="Girault D."/>
            <person name="Soupe-Gilbert M.-E."/>
            <person name="Picardeau M."/>
            <person name="Goarant C."/>
        </authorList>
    </citation>
    <scope>NUCLEOTIDE SEQUENCE [LARGE SCALE GENOMIC DNA]</scope>
    <source>
        <strain evidence="1 2">MCA1-C-A1</strain>
    </source>
</reference>
<evidence type="ECO:0008006" key="3">
    <source>
        <dbReference type="Google" id="ProtNLM"/>
    </source>
</evidence>
<dbReference type="Proteomes" id="UP000232196">
    <property type="component" value="Unassembled WGS sequence"/>
</dbReference>
<dbReference type="EMBL" id="NPDN01000010">
    <property type="protein sequence ID" value="PJZ24209.1"/>
    <property type="molecule type" value="Genomic_DNA"/>
</dbReference>
<dbReference type="InterPro" id="IPR016187">
    <property type="entry name" value="CTDL_fold"/>
</dbReference>
<organism evidence="1 2">
    <name type="scientific">Leptospira hartskeerlii</name>
    <dbReference type="NCBI Taxonomy" id="2023177"/>
    <lineage>
        <taxon>Bacteria</taxon>
        <taxon>Pseudomonadati</taxon>
        <taxon>Spirochaetota</taxon>
        <taxon>Spirochaetia</taxon>
        <taxon>Leptospirales</taxon>
        <taxon>Leptospiraceae</taxon>
        <taxon>Leptospira</taxon>
    </lineage>
</organism>
<name>A0A2M9X9B8_9LEPT</name>
<gene>
    <name evidence="1" type="ORF">CH357_17875</name>
</gene>